<feature type="domain" description="NodB homology" evidence="1">
    <location>
        <begin position="42"/>
        <end position="264"/>
    </location>
</feature>
<reference evidence="2" key="1">
    <citation type="journal article" date="2021" name="PeerJ">
        <title>Extensive microbial diversity within the chicken gut microbiome revealed by metagenomics and culture.</title>
        <authorList>
            <person name="Gilroy R."/>
            <person name="Ravi A."/>
            <person name="Getino M."/>
            <person name="Pursley I."/>
            <person name="Horton D.L."/>
            <person name="Alikhan N.F."/>
            <person name="Baker D."/>
            <person name="Gharbi K."/>
            <person name="Hall N."/>
            <person name="Watson M."/>
            <person name="Adriaenssens E.M."/>
            <person name="Foster-Nyarko E."/>
            <person name="Jarju S."/>
            <person name="Secka A."/>
            <person name="Antonio M."/>
            <person name="Oren A."/>
            <person name="Chaudhuri R.R."/>
            <person name="La Ragione R."/>
            <person name="Hildebrand F."/>
            <person name="Pallen M.J."/>
        </authorList>
    </citation>
    <scope>NUCLEOTIDE SEQUENCE</scope>
    <source>
        <strain evidence="2">CHK198-12963</strain>
    </source>
</reference>
<dbReference type="GO" id="GO:0005975">
    <property type="term" value="P:carbohydrate metabolic process"/>
    <property type="evidence" value="ECO:0007669"/>
    <property type="project" value="InterPro"/>
</dbReference>
<evidence type="ECO:0000259" key="1">
    <source>
        <dbReference type="PROSITE" id="PS51677"/>
    </source>
</evidence>
<gene>
    <name evidence="2" type="ORF">H9931_07120</name>
</gene>
<dbReference type="PANTHER" id="PTHR47561">
    <property type="entry name" value="POLYSACCHARIDE DEACETYLASE FAMILY PROTEIN (AFU_ORTHOLOGUE AFUA_6G05030)"/>
    <property type="match status" value="1"/>
</dbReference>
<dbReference type="AlphaFoldDB" id="A0A9D2TE09"/>
<dbReference type="Pfam" id="PF01522">
    <property type="entry name" value="Polysacc_deac_1"/>
    <property type="match status" value="1"/>
</dbReference>
<proteinExistence type="predicted"/>
<reference evidence="2" key="2">
    <citation type="submission" date="2021-04" db="EMBL/GenBank/DDBJ databases">
        <authorList>
            <person name="Gilroy R."/>
        </authorList>
    </citation>
    <scope>NUCLEOTIDE SEQUENCE</scope>
    <source>
        <strain evidence="2">CHK198-12963</strain>
    </source>
</reference>
<dbReference type="PANTHER" id="PTHR47561:SF1">
    <property type="entry name" value="POLYSACCHARIDE DEACETYLASE FAMILY PROTEIN (AFU_ORTHOLOGUE AFUA_6G05030)"/>
    <property type="match status" value="1"/>
</dbReference>
<dbReference type="Gene3D" id="3.20.20.370">
    <property type="entry name" value="Glycoside hydrolase/deacetylase"/>
    <property type="match status" value="1"/>
</dbReference>
<dbReference type="SUPFAM" id="SSF88713">
    <property type="entry name" value="Glycoside hydrolase/deacetylase"/>
    <property type="match status" value="1"/>
</dbReference>
<comment type="caution">
    <text evidence="2">The sequence shown here is derived from an EMBL/GenBank/DDBJ whole genome shotgun (WGS) entry which is preliminary data.</text>
</comment>
<protein>
    <submittedName>
        <fullName evidence="2">Polysaccharide deacetylase</fullName>
    </submittedName>
</protein>
<dbReference type="EMBL" id="DWWB01000037">
    <property type="protein sequence ID" value="HJC66474.1"/>
    <property type="molecule type" value="Genomic_DNA"/>
</dbReference>
<dbReference type="InterPro" id="IPR037950">
    <property type="entry name" value="PgdA-like"/>
</dbReference>
<dbReference type="GO" id="GO:0016810">
    <property type="term" value="F:hydrolase activity, acting on carbon-nitrogen (but not peptide) bonds"/>
    <property type="evidence" value="ECO:0007669"/>
    <property type="project" value="InterPro"/>
</dbReference>
<dbReference type="PROSITE" id="PS51677">
    <property type="entry name" value="NODB"/>
    <property type="match status" value="1"/>
</dbReference>
<dbReference type="Proteomes" id="UP000823863">
    <property type="component" value="Unassembled WGS sequence"/>
</dbReference>
<organism evidence="2 3">
    <name type="scientific">Candidatus Enterocloster excrementigallinarum</name>
    <dbReference type="NCBI Taxonomy" id="2838558"/>
    <lineage>
        <taxon>Bacteria</taxon>
        <taxon>Bacillati</taxon>
        <taxon>Bacillota</taxon>
        <taxon>Clostridia</taxon>
        <taxon>Lachnospirales</taxon>
        <taxon>Lachnospiraceae</taxon>
        <taxon>Enterocloster</taxon>
    </lineage>
</organism>
<accession>A0A9D2TE09</accession>
<dbReference type="InterPro" id="IPR011330">
    <property type="entry name" value="Glyco_hydro/deAcase_b/a-brl"/>
</dbReference>
<dbReference type="CDD" id="cd10938">
    <property type="entry name" value="CE4_HpPgdA_like"/>
    <property type="match status" value="1"/>
</dbReference>
<dbReference type="InterPro" id="IPR002509">
    <property type="entry name" value="NODB_dom"/>
</dbReference>
<name>A0A9D2TE09_9FIRM</name>
<evidence type="ECO:0000313" key="2">
    <source>
        <dbReference type="EMBL" id="HJC66474.1"/>
    </source>
</evidence>
<sequence>MRMGIERMRWPRNKVCAAMISVNLDAEFFAKIYYPDAVVEEGDILRLGRTGIRFGLPHLLEILDQYQLKATFFIPGQVAKRYPDAVRAIAAHGHEIGCHGNQHEILAHLTEDEQRTALKEARDILKETTGQTPVGFRMPEGEITEETLSIAKSLGFTYSSSLSDDDVPYIRQPAGIVELPVHWELFDLPYFVFTFDPPIPPGQARSARMDDVLANWKTELEGARKWGTLFNLQLDPQATGEQGRVFMLEDLLEEMKKNDDVWIATGQEIAAYYAGQK</sequence>
<evidence type="ECO:0000313" key="3">
    <source>
        <dbReference type="Proteomes" id="UP000823863"/>
    </source>
</evidence>